<feature type="transmembrane region" description="Helical" evidence="6">
    <location>
        <begin position="186"/>
        <end position="210"/>
    </location>
</feature>
<dbReference type="KEGG" id="cpyr:CYJ47_00900"/>
<keyword evidence="4 6" id="KW-1133">Transmembrane helix</keyword>
<dbReference type="Pfam" id="PF02690">
    <property type="entry name" value="Na_Pi_cotrans"/>
    <property type="match status" value="1"/>
</dbReference>
<dbReference type="EMBL" id="CP136958">
    <property type="protein sequence ID" value="WOT02370.1"/>
    <property type="molecule type" value="Genomic_DNA"/>
</dbReference>
<feature type="transmembrane region" description="Helical" evidence="6">
    <location>
        <begin position="254"/>
        <end position="275"/>
    </location>
</feature>
<dbReference type="GO" id="GO:0005436">
    <property type="term" value="F:sodium:phosphate symporter activity"/>
    <property type="evidence" value="ECO:0007669"/>
    <property type="project" value="InterPro"/>
</dbReference>
<evidence type="ECO:0000256" key="2">
    <source>
        <dbReference type="ARBA" id="ARBA00022475"/>
    </source>
</evidence>
<dbReference type="InterPro" id="IPR003841">
    <property type="entry name" value="Na/Pi_transpt"/>
</dbReference>
<feature type="transmembrane region" description="Helical" evidence="6">
    <location>
        <begin position="287"/>
        <end position="306"/>
    </location>
</feature>
<keyword evidence="3 6" id="KW-0812">Transmembrane</keyword>
<dbReference type="PANTHER" id="PTHR10010:SF35">
    <property type="entry name" value="SODIUM-DEPENDENT PHOSPHATE TRANSPORT PROTEIN 2C"/>
    <property type="match status" value="1"/>
</dbReference>
<dbReference type="GO" id="GO:0044341">
    <property type="term" value="P:sodium-dependent phosphate transport"/>
    <property type="evidence" value="ECO:0007669"/>
    <property type="project" value="InterPro"/>
</dbReference>
<dbReference type="GO" id="GO:0030643">
    <property type="term" value="P:intracellular phosphate ion homeostasis"/>
    <property type="evidence" value="ECO:0007669"/>
    <property type="project" value="TreeGrafter"/>
</dbReference>
<name>A0AAF0YXL0_9CORY</name>
<accession>A0AAF0YXL0</accession>
<evidence type="ECO:0000256" key="3">
    <source>
        <dbReference type="ARBA" id="ARBA00022692"/>
    </source>
</evidence>
<reference evidence="7" key="2">
    <citation type="submission" date="2023-10" db="EMBL/GenBank/DDBJ databases">
        <authorList>
            <person name="Choi B."/>
        </authorList>
    </citation>
    <scope>NUCLEOTIDE SEQUENCE</scope>
    <source>
        <strain evidence="7">UMB0763</strain>
    </source>
</reference>
<evidence type="ECO:0000256" key="5">
    <source>
        <dbReference type="ARBA" id="ARBA00023136"/>
    </source>
</evidence>
<organism evidence="7 8">
    <name type="scientific">Corynebacterium pyruviciproducens</name>
    <dbReference type="NCBI Taxonomy" id="598660"/>
    <lineage>
        <taxon>Bacteria</taxon>
        <taxon>Bacillati</taxon>
        <taxon>Actinomycetota</taxon>
        <taxon>Actinomycetes</taxon>
        <taxon>Mycobacteriales</taxon>
        <taxon>Corynebacteriaceae</taxon>
        <taxon>Corynebacterium</taxon>
    </lineage>
</organism>
<dbReference type="RefSeq" id="WP_101678733.1">
    <property type="nucleotide sequence ID" value="NZ_CP136958.1"/>
</dbReference>
<gene>
    <name evidence="7" type="ORF">CYJ47_00900</name>
</gene>
<proteinExistence type="predicted"/>
<dbReference type="GO" id="GO:0016324">
    <property type="term" value="C:apical plasma membrane"/>
    <property type="evidence" value="ECO:0007669"/>
    <property type="project" value="TreeGrafter"/>
</dbReference>
<reference evidence="7" key="1">
    <citation type="submission" date="2017-12" db="EMBL/GenBank/DDBJ databases">
        <authorList>
            <person name="Thomas-White K."/>
            <person name="Wolfe A.J."/>
        </authorList>
    </citation>
    <scope>NUCLEOTIDE SEQUENCE</scope>
    <source>
        <strain evidence="7">UMB0763</strain>
    </source>
</reference>
<dbReference type="Proteomes" id="UP000234560">
    <property type="component" value="Chromosome"/>
</dbReference>
<protein>
    <submittedName>
        <fullName evidence="7">Sodium:phosphate symporter</fullName>
    </submittedName>
</protein>
<sequence length="309" mass="32454">MPTSYAPIGTVQRRSTGRDVLFTRAGAAVRWFIIFVATCVLIGAISLMAMGLASVGEDLLSAGTLGTGIIAAAITQSSSFVTLMGSGAVVLGANIGTCFTAGAVAVVFRHSFRRAATAFFLHFWVNVIGVLLFIPFISSLPTSDLHPVPSIHWAWSIVGLVMLYVAIRVITVQLRVLISAGQTGHVGFWVGFALAAVLQSSTAITAAAVPVAAVRAVSAHRLLRFISGANLGTCTTALLFLGSTGNTEGATLHLVFNLVTALCVFLFPELFLALARVCARYSTPLRLGVLLAVFFFALPLASIFIVKVP</sequence>
<evidence type="ECO:0000256" key="6">
    <source>
        <dbReference type="SAM" id="Phobius"/>
    </source>
</evidence>
<feature type="transmembrane region" description="Helical" evidence="6">
    <location>
        <begin position="153"/>
        <end position="174"/>
    </location>
</feature>
<dbReference type="AlphaFoldDB" id="A0AAF0YXL0"/>
<evidence type="ECO:0000256" key="4">
    <source>
        <dbReference type="ARBA" id="ARBA00022989"/>
    </source>
</evidence>
<feature type="transmembrane region" description="Helical" evidence="6">
    <location>
        <begin position="31"/>
        <end position="52"/>
    </location>
</feature>
<keyword evidence="5 6" id="KW-0472">Membrane</keyword>
<comment type="subcellular location">
    <subcellularLocation>
        <location evidence="1">Cell membrane</location>
        <topology evidence="1">Multi-pass membrane protein</topology>
    </subcellularLocation>
</comment>
<dbReference type="GO" id="GO:0031982">
    <property type="term" value="C:vesicle"/>
    <property type="evidence" value="ECO:0007669"/>
    <property type="project" value="TreeGrafter"/>
</dbReference>
<evidence type="ECO:0000313" key="7">
    <source>
        <dbReference type="EMBL" id="WOT02370.1"/>
    </source>
</evidence>
<feature type="transmembrane region" description="Helical" evidence="6">
    <location>
        <begin position="87"/>
        <end position="108"/>
    </location>
</feature>
<dbReference type="PANTHER" id="PTHR10010">
    <property type="entry name" value="SOLUTE CARRIER FAMILY 34 SODIUM PHOSPHATE , MEMBER 2-RELATED"/>
    <property type="match status" value="1"/>
</dbReference>
<evidence type="ECO:0000313" key="8">
    <source>
        <dbReference type="Proteomes" id="UP000234560"/>
    </source>
</evidence>
<keyword evidence="2" id="KW-1003">Cell membrane</keyword>
<evidence type="ECO:0000256" key="1">
    <source>
        <dbReference type="ARBA" id="ARBA00004651"/>
    </source>
</evidence>
<feature type="transmembrane region" description="Helical" evidence="6">
    <location>
        <begin position="120"/>
        <end position="141"/>
    </location>
</feature>
<feature type="transmembrane region" description="Helical" evidence="6">
    <location>
        <begin position="222"/>
        <end position="242"/>
    </location>
</feature>